<feature type="transmembrane region" description="Helical" evidence="1">
    <location>
        <begin position="6"/>
        <end position="23"/>
    </location>
</feature>
<protein>
    <recommendedName>
        <fullName evidence="4">Lipoprotein</fullName>
    </recommendedName>
</protein>
<dbReference type="AlphaFoldDB" id="B9XQP4"/>
<evidence type="ECO:0000256" key="1">
    <source>
        <dbReference type="SAM" id="Phobius"/>
    </source>
</evidence>
<keyword evidence="1" id="KW-0812">Transmembrane</keyword>
<gene>
    <name evidence="2" type="ORF">Cflav_PD0808</name>
</gene>
<proteinExistence type="predicted"/>
<keyword evidence="1" id="KW-1133">Transmembrane helix</keyword>
<evidence type="ECO:0000313" key="3">
    <source>
        <dbReference type="Proteomes" id="UP000003688"/>
    </source>
</evidence>
<name>B9XQP4_PEDPL</name>
<evidence type="ECO:0000313" key="2">
    <source>
        <dbReference type="EMBL" id="EEF57826.1"/>
    </source>
</evidence>
<sequence>MDETDVANLCSAATFLTVLLMLLTGCNKRQITQIADVTKPTTLPPAPGQGTGDWAEY</sequence>
<dbReference type="Proteomes" id="UP000003688">
    <property type="component" value="Unassembled WGS sequence"/>
</dbReference>
<evidence type="ECO:0008006" key="4">
    <source>
        <dbReference type="Google" id="ProtNLM"/>
    </source>
</evidence>
<dbReference type="EMBL" id="ABOX02000056">
    <property type="protein sequence ID" value="EEF57826.1"/>
    <property type="molecule type" value="Genomic_DNA"/>
</dbReference>
<accession>B9XQP4</accession>
<reference evidence="2 3" key="1">
    <citation type="journal article" date="2011" name="J. Bacteriol.">
        <title>Genome sequence of 'Pedosphaera parvula' Ellin514, an aerobic Verrucomicrobial isolate from pasture soil.</title>
        <authorList>
            <person name="Kant R."/>
            <person name="van Passel M.W."/>
            <person name="Sangwan P."/>
            <person name="Palva A."/>
            <person name="Lucas S."/>
            <person name="Copeland A."/>
            <person name="Lapidus A."/>
            <person name="Glavina Del Rio T."/>
            <person name="Dalin E."/>
            <person name="Tice H."/>
            <person name="Bruce D."/>
            <person name="Goodwin L."/>
            <person name="Pitluck S."/>
            <person name="Chertkov O."/>
            <person name="Larimer F.W."/>
            <person name="Land M.L."/>
            <person name="Hauser L."/>
            <person name="Brettin T.S."/>
            <person name="Detter J.C."/>
            <person name="Han S."/>
            <person name="de Vos W.M."/>
            <person name="Janssen P.H."/>
            <person name="Smidt H."/>
        </authorList>
    </citation>
    <scope>NUCLEOTIDE SEQUENCE [LARGE SCALE GENOMIC DNA]</scope>
    <source>
        <strain evidence="2 3">Ellin514</strain>
    </source>
</reference>
<comment type="caution">
    <text evidence="2">The sequence shown here is derived from an EMBL/GenBank/DDBJ whole genome shotgun (WGS) entry which is preliminary data.</text>
</comment>
<organism evidence="2 3">
    <name type="scientific">Pedosphaera parvula (strain Ellin514)</name>
    <dbReference type="NCBI Taxonomy" id="320771"/>
    <lineage>
        <taxon>Bacteria</taxon>
        <taxon>Pseudomonadati</taxon>
        <taxon>Verrucomicrobiota</taxon>
        <taxon>Pedosphaerae</taxon>
        <taxon>Pedosphaerales</taxon>
        <taxon>Pedosphaeraceae</taxon>
        <taxon>Pedosphaera</taxon>
    </lineage>
</organism>
<keyword evidence="1" id="KW-0472">Membrane</keyword>
<keyword evidence="3" id="KW-1185">Reference proteome</keyword>
<dbReference type="STRING" id="320771.Cflav_PD0808"/>
<dbReference type="RefSeq" id="WP_007418130.1">
    <property type="nucleotide sequence ID" value="NZ_ABOX02000056.1"/>
</dbReference>